<dbReference type="PANTHER" id="PTHR11680:SF35">
    <property type="entry name" value="SERINE HYDROXYMETHYLTRANSFERASE 1"/>
    <property type="match status" value="1"/>
</dbReference>
<dbReference type="Gene3D" id="3.40.640.10">
    <property type="entry name" value="Type I PLP-dependent aspartate aminotransferase-like (Major domain)"/>
    <property type="match status" value="1"/>
</dbReference>
<accession>A0ABV9KFR8</accession>
<name>A0ABV9KFR8_9RHOB</name>
<dbReference type="InterPro" id="IPR015422">
    <property type="entry name" value="PyrdxlP-dep_Trfase_small"/>
</dbReference>
<evidence type="ECO:0000256" key="2">
    <source>
        <dbReference type="ARBA" id="ARBA00022898"/>
    </source>
</evidence>
<comment type="cofactor">
    <cofactor evidence="1">
        <name>pyridoxal 5'-phosphate</name>
        <dbReference type="ChEBI" id="CHEBI:597326"/>
    </cofactor>
</comment>
<dbReference type="RefSeq" id="WP_380717142.1">
    <property type="nucleotide sequence ID" value="NZ_JBHSGI010000005.1"/>
</dbReference>
<keyword evidence="4" id="KW-0808">Transferase</keyword>
<dbReference type="EMBL" id="JBHSGI010000005">
    <property type="protein sequence ID" value="MFC4668795.1"/>
    <property type="molecule type" value="Genomic_DNA"/>
</dbReference>
<dbReference type="EC" id="2.1.2.1" evidence="4"/>
<feature type="domain" description="Serine hydroxymethyltransferase-like" evidence="3">
    <location>
        <begin position="37"/>
        <end position="408"/>
    </location>
</feature>
<evidence type="ECO:0000313" key="4">
    <source>
        <dbReference type="EMBL" id="MFC4668795.1"/>
    </source>
</evidence>
<dbReference type="GO" id="GO:0004372">
    <property type="term" value="F:glycine hydroxymethyltransferase activity"/>
    <property type="evidence" value="ECO:0007669"/>
    <property type="project" value="UniProtKB-EC"/>
</dbReference>
<dbReference type="PIRSF" id="PIRSF000412">
    <property type="entry name" value="SHMT"/>
    <property type="match status" value="1"/>
</dbReference>
<organism evidence="4 5">
    <name type="scientific">Seohaeicola nanhaiensis</name>
    <dbReference type="NCBI Taxonomy" id="1387282"/>
    <lineage>
        <taxon>Bacteria</taxon>
        <taxon>Pseudomonadati</taxon>
        <taxon>Pseudomonadota</taxon>
        <taxon>Alphaproteobacteria</taxon>
        <taxon>Rhodobacterales</taxon>
        <taxon>Roseobacteraceae</taxon>
        <taxon>Seohaeicola</taxon>
    </lineage>
</organism>
<keyword evidence="2" id="KW-0663">Pyridoxal phosphate</keyword>
<reference evidence="5" key="1">
    <citation type="journal article" date="2019" name="Int. J. Syst. Evol. Microbiol.">
        <title>The Global Catalogue of Microorganisms (GCM) 10K type strain sequencing project: providing services to taxonomists for standard genome sequencing and annotation.</title>
        <authorList>
            <consortium name="The Broad Institute Genomics Platform"/>
            <consortium name="The Broad Institute Genome Sequencing Center for Infectious Disease"/>
            <person name="Wu L."/>
            <person name="Ma J."/>
        </authorList>
    </citation>
    <scope>NUCLEOTIDE SEQUENCE [LARGE SCALE GENOMIC DNA]</scope>
    <source>
        <strain evidence="5">CGMCC 4.7283</strain>
    </source>
</reference>
<sequence length="440" mass="45276">MPHLAPRPWVPAPCEARVQSIAAETAAAPTAATNARIAALIDRNREIHDLDCFNLNPATNVMNPRAEAALAAGLGSRPSLGYPGDKYEMGLEAIEEIEVIAAELAAKVFGATHAEIRVGSGALANLYGFMALARPGDAIIAPPGTIGGHVTHHKAGCAGLYGLETHAAPINGDDYTIDLPALRALAQQVRPKVITIGGSLNLVPHPVAEIRAIADEVGAKVLFDAAHQCGIIAGGAWPNPLTEGAHLMTMSTYKSLGGPAGGLIVTNDAEIAERLDHIAFPGMTANFDAAKSAALAISLLDWVDHGAAYARAMVDLAAALADALEQQGLPVFKAGGAATRSHQFALLAAEFGGGQAASKTLRKAGFLACGIGLPAAPVEGDLNGLRIGTPELVRRGVTPADAPALAALIAEGLRANDPTGVAARTKTLRARFQAMHYVTP</sequence>
<proteinExistence type="predicted"/>
<dbReference type="Pfam" id="PF00464">
    <property type="entry name" value="SHMT"/>
    <property type="match status" value="1"/>
</dbReference>
<dbReference type="InterPro" id="IPR039429">
    <property type="entry name" value="SHMT-like_dom"/>
</dbReference>
<evidence type="ECO:0000256" key="1">
    <source>
        <dbReference type="ARBA" id="ARBA00001933"/>
    </source>
</evidence>
<dbReference type="Gene3D" id="3.90.1150.10">
    <property type="entry name" value="Aspartate Aminotransferase, domain 1"/>
    <property type="match status" value="1"/>
</dbReference>
<dbReference type="Proteomes" id="UP001595973">
    <property type="component" value="Unassembled WGS sequence"/>
</dbReference>
<dbReference type="InterPro" id="IPR015424">
    <property type="entry name" value="PyrdxlP-dep_Trfase"/>
</dbReference>
<dbReference type="PANTHER" id="PTHR11680">
    <property type="entry name" value="SERINE HYDROXYMETHYLTRANSFERASE"/>
    <property type="match status" value="1"/>
</dbReference>
<dbReference type="SUPFAM" id="SSF53383">
    <property type="entry name" value="PLP-dependent transferases"/>
    <property type="match status" value="1"/>
</dbReference>
<dbReference type="InterPro" id="IPR049943">
    <property type="entry name" value="Ser_HO-MeTrfase-like"/>
</dbReference>
<dbReference type="InterPro" id="IPR001085">
    <property type="entry name" value="Ser_HO-MeTrfase"/>
</dbReference>
<evidence type="ECO:0000313" key="5">
    <source>
        <dbReference type="Proteomes" id="UP001595973"/>
    </source>
</evidence>
<protein>
    <submittedName>
        <fullName evidence="4">Serine hydroxymethyltransferase</fullName>
        <ecNumber evidence="4">2.1.2.1</ecNumber>
    </submittedName>
</protein>
<gene>
    <name evidence="4" type="primary">glyA</name>
    <name evidence="4" type="ORF">ACFO5X_09530</name>
</gene>
<keyword evidence="5" id="KW-1185">Reference proteome</keyword>
<dbReference type="InterPro" id="IPR015421">
    <property type="entry name" value="PyrdxlP-dep_Trfase_major"/>
</dbReference>
<evidence type="ECO:0000259" key="3">
    <source>
        <dbReference type="Pfam" id="PF00464"/>
    </source>
</evidence>
<comment type="caution">
    <text evidence="4">The sequence shown here is derived from an EMBL/GenBank/DDBJ whole genome shotgun (WGS) entry which is preliminary data.</text>
</comment>